<dbReference type="RefSeq" id="WP_146653478.1">
    <property type="nucleotide sequence ID" value="NZ_CP012333.1"/>
</dbReference>
<reference evidence="2 3" key="1">
    <citation type="submission" date="2015-08" db="EMBL/GenBank/DDBJ databases">
        <authorList>
            <person name="Babu N.S."/>
            <person name="Beckwith C.J."/>
            <person name="Beseler K.G."/>
            <person name="Brison A."/>
            <person name="Carone J.V."/>
            <person name="Caskin T.P."/>
            <person name="Diamond M."/>
            <person name="Durham M.E."/>
            <person name="Foxe J.M."/>
            <person name="Go M."/>
            <person name="Henderson B.A."/>
            <person name="Jones I.B."/>
            <person name="McGettigan J.A."/>
            <person name="Micheletti S.J."/>
            <person name="Nasrallah M.E."/>
            <person name="Ortiz D."/>
            <person name="Piller C.R."/>
            <person name="Privatt S.R."/>
            <person name="Schneider S.L."/>
            <person name="Sharp S."/>
            <person name="Smith T.C."/>
            <person name="Stanton J.D."/>
            <person name="Ullery H.E."/>
            <person name="Wilson R.J."/>
            <person name="Serrano M.G."/>
            <person name="Buck G."/>
            <person name="Lee V."/>
            <person name="Wang Y."/>
            <person name="Carvalho R."/>
            <person name="Voegtly L."/>
            <person name="Shi R."/>
            <person name="Duckworth R."/>
            <person name="Johnson A."/>
            <person name="Loviza R."/>
            <person name="Walstead R."/>
            <person name="Shah Z."/>
            <person name="Kiflezghi M."/>
            <person name="Wade K."/>
            <person name="Ball S.L."/>
            <person name="Bradley K.W."/>
            <person name="Asai D.J."/>
            <person name="Bowman C.A."/>
            <person name="Russell D.A."/>
            <person name="Pope W.H."/>
            <person name="Jacobs-Sera D."/>
            <person name="Hendrix R.W."/>
            <person name="Hatfull G.F."/>
        </authorList>
    </citation>
    <scope>NUCLEOTIDE SEQUENCE [LARGE SCALE GENOMIC DNA]</scope>
    <source>
        <strain evidence="2 3">DSM 27648</strain>
    </source>
</reference>
<gene>
    <name evidence="2" type="ORF">AKJ09_09239</name>
</gene>
<dbReference type="EMBL" id="CP012333">
    <property type="protein sequence ID" value="AKV02576.1"/>
    <property type="molecule type" value="Genomic_DNA"/>
</dbReference>
<dbReference type="Proteomes" id="UP000064967">
    <property type="component" value="Chromosome"/>
</dbReference>
<keyword evidence="1" id="KW-0812">Transmembrane</keyword>
<dbReference type="AlphaFoldDB" id="A0A0K1Q9V9"/>
<keyword evidence="1" id="KW-0472">Membrane</keyword>
<keyword evidence="3" id="KW-1185">Reference proteome</keyword>
<dbReference type="KEGG" id="llu:AKJ09_09239"/>
<feature type="transmembrane region" description="Helical" evidence="1">
    <location>
        <begin position="12"/>
        <end position="30"/>
    </location>
</feature>
<dbReference type="STRING" id="1391654.AKJ09_09239"/>
<name>A0A0K1Q9V9_9BACT</name>
<evidence type="ECO:0000256" key="1">
    <source>
        <dbReference type="SAM" id="Phobius"/>
    </source>
</evidence>
<dbReference type="OrthoDB" id="5523793at2"/>
<sequence length="182" mass="20164">MSAKTGRGLFFRIRVGILLTILFFVVLYAVRDFRSRNARKDWKTTLDVAVVLLRAGPVDDDAVRRPASEERSFIEGRSEESGRIGVVTAELDTSMADLLLVVTAHELMHTLGASDRYDSTRRTLIPAGLAEPDRMPLYPQRFAEIMARNRVIAPGRETVPESIDQLVVGAQTAAEIGWTPAP</sequence>
<keyword evidence="1" id="KW-1133">Transmembrane helix</keyword>
<organism evidence="2 3">
    <name type="scientific">Labilithrix luteola</name>
    <dbReference type="NCBI Taxonomy" id="1391654"/>
    <lineage>
        <taxon>Bacteria</taxon>
        <taxon>Pseudomonadati</taxon>
        <taxon>Myxococcota</taxon>
        <taxon>Polyangia</taxon>
        <taxon>Polyangiales</taxon>
        <taxon>Labilitrichaceae</taxon>
        <taxon>Labilithrix</taxon>
    </lineage>
</organism>
<evidence type="ECO:0000313" key="3">
    <source>
        <dbReference type="Proteomes" id="UP000064967"/>
    </source>
</evidence>
<proteinExistence type="predicted"/>
<protein>
    <submittedName>
        <fullName evidence="2">Uncharacterized protein</fullName>
    </submittedName>
</protein>
<evidence type="ECO:0000313" key="2">
    <source>
        <dbReference type="EMBL" id="AKV02576.1"/>
    </source>
</evidence>
<accession>A0A0K1Q9V9</accession>